<dbReference type="OrthoDB" id="8687530at2"/>
<proteinExistence type="predicted"/>
<dbReference type="Proteomes" id="UP000231501">
    <property type="component" value="Unassembled WGS sequence"/>
</dbReference>
<evidence type="ECO:0000313" key="2">
    <source>
        <dbReference type="Proteomes" id="UP000231501"/>
    </source>
</evidence>
<name>A0A2G9C9B3_9BURK</name>
<evidence type="ECO:0000313" key="1">
    <source>
        <dbReference type="EMBL" id="PIM52996.1"/>
    </source>
</evidence>
<sequence>MSLLQIAADAAAPQFEVRFESIFDAGRAMSFPCDPQGHVDLDSLPARARNNYLFARAMVGKDYLPPAVRGRTNH</sequence>
<reference evidence="1 2" key="1">
    <citation type="submission" date="2017-11" db="EMBL/GenBank/DDBJ databases">
        <title>Draft genome sequence of Mitsuaria sp. HWN-4.</title>
        <authorList>
            <person name="Gundlapally S.R."/>
        </authorList>
    </citation>
    <scope>NUCLEOTIDE SEQUENCE [LARGE SCALE GENOMIC DNA]</scope>
    <source>
        <strain evidence="1 2">HWN-4</strain>
    </source>
</reference>
<dbReference type="RefSeq" id="WP_099861804.1">
    <property type="nucleotide sequence ID" value="NZ_PEOG01000027.1"/>
</dbReference>
<gene>
    <name evidence="1" type="ORF">CS062_11605</name>
</gene>
<dbReference type="EMBL" id="PEOG01000027">
    <property type="protein sequence ID" value="PIM52996.1"/>
    <property type="molecule type" value="Genomic_DNA"/>
</dbReference>
<keyword evidence="2" id="KW-1185">Reference proteome</keyword>
<dbReference type="AlphaFoldDB" id="A0A2G9C9B3"/>
<comment type="caution">
    <text evidence="1">The sequence shown here is derived from an EMBL/GenBank/DDBJ whole genome shotgun (WGS) entry which is preliminary data.</text>
</comment>
<protein>
    <submittedName>
        <fullName evidence="1">Uncharacterized protein</fullName>
    </submittedName>
</protein>
<accession>A0A2G9C9B3</accession>
<organism evidence="1 2">
    <name type="scientific">Roseateles chitinivorans</name>
    <dbReference type="NCBI Taxonomy" id="2917965"/>
    <lineage>
        <taxon>Bacteria</taxon>
        <taxon>Pseudomonadati</taxon>
        <taxon>Pseudomonadota</taxon>
        <taxon>Betaproteobacteria</taxon>
        <taxon>Burkholderiales</taxon>
        <taxon>Sphaerotilaceae</taxon>
        <taxon>Roseateles</taxon>
    </lineage>
</organism>